<name>A0AAD9DJN3_9STRA</name>
<protein>
    <submittedName>
        <fullName evidence="2">Uncharacterized protein</fullName>
    </submittedName>
</protein>
<reference evidence="2" key="1">
    <citation type="submission" date="2023-06" db="EMBL/GenBank/DDBJ databases">
        <title>Survivors Of The Sea: Transcriptome response of Skeletonema marinoi to long-term dormancy.</title>
        <authorList>
            <person name="Pinder M.I.M."/>
            <person name="Kourtchenko O."/>
            <person name="Robertson E.K."/>
            <person name="Larsson T."/>
            <person name="Maumus F."/>
            <person name="Osuna-Cruz C.M."/>
            <person name="Vancaester E."/>
            <person name="Stenow R."/>
            <person name="Vandepoele K."/>
            <person name="Ploug H."/>
            <person name="Bruchert V."/>
            <person name="Godhe A."/>
            <person name="Topel M."/>
        </authorList>
    </citation>
    <scope>NUCLEOTIDE SEQUENCE</scope>
    <source>
        <strain evidence="2">R05AC</strain>
    </source>
</reference>
<dbReference type="Proteomes" id="UP001224775">
    <property type="component" value="Unassembled WGS sequence"/>
</dbReference>
<feature type="region of interest" description="Disordered" evidence="1">
    <location>
        <begin position="183"/>
        <end position="206"/>
    </location>
</feature>
<sequence>MCLDDARKRLRIAIEQTRILRESFSDQAYERFRVVMRPAPTSIDEIVDPIEEDPTAAVATLRENSQARQVEKEKEMRQSQQTGIPSEELSYVADGLDLVVLPDDEVTDNEVDLEQYPENGPIDPETNQRREGFNSATVAAVEQLFERIKRGRLIRQGKDIETVMAMARTVERKMSESFHPTTFARAQAPSPAPSEDSNAAGFDQPRVSRGLYAHLLTLNPEAEGDRTRGGPAAARSALVSRGVGMSETKRD</sequence>
<proteinExistence type="predicted"/>
<evidence type="ECO:0000256" key="1">
    <source>
        <dbReference type="SAM" id="MobiDB-lite"/>
    </source>
</evidence>
<dbReference type="EMBL" id="JATAAI010000002">
    <property type="protein sequence ID" value="KAK1747928.1"/>
    <property type="molecule type" value="Genomic_DNA"/>
</dbReference>
<dbReference type="AlphaFoldDB" id="A0AAD9DJN3"/>
<keyword evidence="3" id="KW-1185">Reference proteome</keyword>
<evidence type="ECO:0000313" key="3">
    <source>
        <dbReference type="Proteomes" id="UP001224775"/>
    </source>
</evidence>
<feature type="region of interest" description="Disordered" evidence="1">
    <location>
        <begin position="218"/>
        <end position="251"/>
    </location>
</feature>
<organism evidence="2 3">
    <name type="scientific">Skeletonema marinoi</name>
    <dbReference type="NCBI Taxonomy" id="267567"/>
    <lineage>
        <taxon>Eukaryota</taxon>
        <taxon>Sar</taxon>
        <taxon>Stramenopiles</taxon>
        <taxon>Ochrophyta</taxon>
        <taxon>Bacillariophyta</taxon>
        <taxon>Coscinodiscophyceae</taxon>
        <taxon>Thalassiosirophycidae</taxon>
        <taxon>Thalassiosirales</taxon>
        <taxon>Skeletonemataceae</taxon>
        <taxon>Skeletonema</taxon>
        <taxon>Skeletonema marinoi-dohrnii complex</taxon>
    </lineage>
</organism>
<evidence type="ECO:0000313" key="2">
    <source>
        <dbReference type="EMBL" id="KAK1747928.1"/>
    </source>
</evidence>
<gene>
    <name evidence="2" type="ORF">QTG54_001891</name>
</gene>
<comment type="caution">
    <text evidence="2">The sequence shown here is derived from an EMBL/GenBank/DDBJ whole genome shotgun (WGS) entry which is preliminary data.</text>
</comment>
<accession>A0AAD9DJN3</accession>